<dbReference type="Pfam" id="PF01532">
    <property type="entry name" value="Glyco_hydro_47"/>
    <property type="match status" value="1"/>
</dbReference>
<dbReference type="InterPro" id="IPR013809">
    <property type="entry name" value="ENTH"/>
</dbReference>
<dbReference type="GO" id="GO:0005524">
    <property type="term" value="F:ATP binding"/>
    <property type="evidence" value="ECO:0007669"/>
    <property type="project" value="UniProtKB-KW"/>
</dbReference>
<evidence type="ECO:0000256" key="4">
    <source>
        <dbReference type="ARBA" id="ARBA00022679"/>
    </source>
</evidence>
<dbReference type="GO" id="GO:0046167">
    <property type="term" value="P:glycerol-3-phosphate biosynthetic process"/>
    <property type="evidence" value="ECO:0007669"/>
    <property type="project" value="TreeGrafter"/>
</dbReference>
<feature type="binding site" evidence="10">
    <location>
        <position position="497"/>
    </location>
    <ligand>
        <name>Ca(2+)</name>
        <dbReference type="ChEBI" id="CHEBI:29108"/>
    </ligand>
</feature>
<dbReference type="InterPro" id="IPR036026">
    <property type="entry name" value="Seven-hairpin_glycosidases"/>
</dbReference>
<keyword evidence="13" id="KW-0378">Hydrolase</keyword>
<dbReference type="GO" id="GO:0006641">
    <property type="term" value="P:triglyceride metabolic process"/>
    <property type="evidence" value="ECO:0007669"/>
    <property type="project" value="TreeGrafter"/>
</dbReference>
<keyword evidence="6 12" id="KW-0418">Kinase</keyword>
<dbReference type="Proteomes" id="UP001213000">
    <property type="component" value="Unassembled WGS sequence"/>
</dbReference>
<dbReference type="SUPFAM" id="SSF53067">
    <property type="entry name" value="Actin-like ATPase domain"/>
    <property type="match status" value="2"/>
</dbReference>
<dbReference type="GO" id="GO:0004370">
    <property type="term" value="F:glycerol kinase activity"/>
    <property type="evidence" value="ECO:0007669"/>
    <property type="project" value="InterPro"/>
</dbReference>
<keyword evidence="11" id="KW-1133">Transmembrane helix</keyword>
<evidence type="ECO:0000313" key="16">
    <source>
        <dbReference type="EMBL" id="KAJ3570948.1"/>
    </source>
</evidence>
<keyword evidence="17" id="KW-1185">Reference proteome</keyword>
<dbReference type="InterPro" id="IPR042018">
    <property type="entry name" value="GK1-3_metazoan-type"/>
</dbReference>
<dbReference type="Gene3D" id="1.25.40.90">
    <property type="match status" value="1"/>
</dbReference>
<dbReference type="Gene3D" id="3.30.420.40">
    <property type="match status" value="2"/>
</dbReference>
<feature type="active site" description="Proton donor" evidence="9">
    <location>
        <position position="386"/>
    </location>
</feature>
<dbReference type="InterPro" id="IPR005999">
    <property type="entry name" value="Glycerol_kin"/>
</dbReference>
<dbReference type="FunFam" id="3.30.420.40:FF:000108">
    <property type="entry name" value="Glycerol kinase, glycosomal"/>
    <property type="match status" value="1"/>
</dbReference>
<feature type="active site" evidence="9">
    <location>
        <position position="295"/>
    </location>
</feature>
<dbReference type="InterPro" id="IPR018485">
    <property type="entry name" value="FGGY_C"/>
</dbReference>
<sequence length="1853" mass="202422">MHYRRFSPSNAWTVVSRQPTYRLVIYGAIVLLALWALVYSTSPSGGAGLSIPWPISSAPQFPVHYSPLVNVPTHVWENRAEQVKYAFQDAYGAYETYAAPRDELKPVNCESIDNFNGWGLTAFDSLDTMIIMGLDDEYQKGMNVVKRANFSISKSEGGYSPFFETIIRYLGGLLSAYALSPNDTMLLERAIDLVDKLDPVFTSSSGLAYYSVNPTTGKPLGTETGILAEVASLQLEYTYLAKLTGRRSHFNRANTVMQVLSQANLTLTGGMLPIRWDLNSSLPADTHLSVGAQADSAHEYLLKLYLLTAKTDKKSLEMYQPTGLAPDEVKMRTILKEDVTKTWAGDRYWTETDDYMWLDALDKWKKSGSRGPVPGLKEKNPVIVTEDQRLRGMVTQRDYVVRKTGYLLRPETLESFFLLWKVTGDWKWRARGWAVFEAIQKETKTHCGYASLRTVERTPAPKENSMPSYFLAETLKYLYLMFKEEELIPLDQWVFNTEAHPLPVFQWTAEEREKFGIAHSFRITVIYGFTGNLGLEAATAGRSGQSDRSRKGDDYRKKKEGVFAVAELHVIGPVARRFRSSFATSPSVMASALKQGEFVGSLDCGTTSVRFIVFDKHADIVAQHQLEFPQYYPKPGWHEHDADEIQQHADACIEEACKELEKAGWAKNSVKVIGITNQRETTVAWSRKTGKPLCKAIVWTDSRTKNVVAHFEHKLKEVGIQVSPGVWKKGQEGIDTLRDITGLPLSTYFSAIKLRWMIDHHPEVGQAHETDDLLFGTVESWVAYNLLGGAKANIHISEVTNASRTLLLNASTLQWEHSLLEFFGLRKSILPKLVSTSEVYGNIASGALAGIPIGGLVGDQQAALIGNKCLNQGEAKCTYGTGAFLLFCTGGEIVKSTHGLLSTVAYQAGPGAKPVYALEGSIAVAGSAIKWLRDTMRLISSAPEVNDLAARETDTGGVYFVTAFSGLLAPYWDPGAAGLLIGISQYTNPSHIARAVLEANAYQTRAIIESMKLDSGTDLKHLKVDGGMTNGDLAMKVLADLGGFTVVRPEMRESTALGSALCAGAAIKLFGWDLNNPESLKEVNVKGNVEFQPSLDEGDKEKKWKNWQRAVERSRGWEAGASQIPRSGIHSGANMSSFEKIVKLACKPKNAPPKSKYIDSIIAATWSEDGAVPDICKALAPRFREPNSVVVFKALIVLHTMIRNGATDNVLAHLSQGDVLRLRNVYAGGSWEGFENPDHLHHYAKYLDSRIRSYANLKHDVIKVQSESNRDLRSSSTLDEEESSHSGRRRGGGGNGNAWAGEKETKVVHQMIDTVVECRFYLDGVDDELRLTALRMLVKDLLILFQAGNEAVINLLEQYFEMSHIDASEALSIYRHFCKQTEHVTEYLGVAKKLQNLLNVPIPNLRHAPVSLAASLQEYLNDPNFEQNRLEYKANRAATNGKSIPKPKTAESNPSASKSADKPAAASTSSAPAQLTAPASAVNTNMDDFFSSIEENQTNMFSAQAPSPTGAPNPFSQMMLNGQPFAGQMAPQPTGFMMPQHTAMPNPANPFGPMGQQPAPGQRPLTTFLTTPDQNFLQAQPTGANPFRQSMLMPQTTGMALFGVSGGPGMNMGLQNTPQQPNPNSFPGSNQMLQPTPTGFGQSLFSTAPSQPQQRSMQQPMQQPLQQSFPASASAAPSKSAFSTMAQPQTNIEIPQRPASTPLTTFGKSASPPPLKPQMTGTRNPFGPVITPAPPVPKPPTMAELAAFGHGPNSAPPGPIQQQPQQPAQSNGGMSTSTGGFNFANSALNPGGTDMGSVASSFAFADSKPTVASPTGASSATSSGFSGSTFVQLQLRRRCLLVSVTEPVLVQVH</sequence>
<dbReference type="InterPro" id="IPR043129">
    <property type="entry name" value="ATPase_NBD"/>
</dbReference>
<keyword evidence="10" id="KW-0479">Metal-binding</keyword>
<evidence type="ECO:0000256" key="6">
    <source>
        <dbReference type="ARBA" id="ARBA00022777"/>
    </source>
</evidence>
<feature type="transmembrane region" description="Helical" evidence="11">
    <location>
        <begin position="21"/>
        <end position="39"/>
    </location>
</feature>
<keyword evidence="8" id="KW-0067">ATP-binding</keyword>
<keyword evidence="7" id="KW-0319">Glycerol metabolism</keyword>
<dbReference type="InterPro" id="IPR008942">
    <property type="entry name" value="ENTH_VHS"/>
</dbReference>
<dbReference type="GO" id="GO:0006071">
    <property type="term" value="P:glycerol metabolic process"/>
    <property type="evidence" value="ECO:0007669"/>
    <property type="project" value="UniProtKB-KW"/>
</dbReference>
<evidence type="ECO:0000256" key="7">
    <source>
        <dbReference type="ARBA" id="ARBA00022798"/>
    </source>
</evidence>
<feature type="active site" description="Proton donor" evidence="9">
    <location>
        <position position="164"/>
    </location>
</feature>
<dbReference type="GO" id="GO:0004571">
    <property type="term" value="F:mannosyl-oligosaccharide 1,2-alpha-mannosidase activity"/>
    <property type="evidence" value="ECO:0007669"/>
    <property type="project" value="InterPro"/>
</dbReference>
<name>A0AAD5YXH6_9AGAR</name>
<dbReference type="GO" id="GO:0030136">
    <property type="term" value="C:clathrin-coated vesicle"/>
    <property type="evidence" value="ECO:0007669"/>
    <property type="project" value="InterPro"/>
</dbReference>
<dbReference type="GO" id="GO:0005509">
    <property type="term" value="F:calcium ion binding"/>
    <property type="evidence" value="ECO:0007669"/>
    <property type="project" value="InterPro"/>
</dbReference>
<dbReference type="SUPFAM" id="SSF48225">
    <property type="entry name" value="Seven-hairpin glycosidases"/>
    <property type="match status" value="1"/>
</dbReference>
<evidence type="ECO:0000259" key="15">
    <source>
        <dbReference type="PROSITE" id="PS50942"/>
    </source>
</evidence>
<dbReference type="InterPro" id="IPR001382">
    <property type="entry name" value="Glyco_hydro_47"/>
</dbReference>
<feature type="compositionally biased region" description="Low complexity" evidence="14">
    <location>
        <begin position="1760"/>
        <end position="1769"/>
    </location>
</feature>
<feature type="active site" evidence="9">
    <location>
        <position position="411"/>
    </location>
</feature>
<reference evidence="16" key="1">
    <citation type="submission" date="2022-07" db="EMBL/GenBank/DDBJ databases">
        <title>Genome Sequence of Leucocoprinus birnbaumii.</title>
        <authorList>
            <person name="Buettner E."/>
        </authorList>
    </citation>
    <scope>NUCLEOTIDE SEQUENCE</scope>
    <source>
        <strain evidence="16">VT141</strain>
    </source>
</reference>
<keyword evidence="11" id="KW-0812">Transmembrane</keyword>
<evidence type="ECO:0000256" key="13">
    <source>
        <dbReference type="RuleBase" id="RU361193"/>
    </source>
</evidence>
<protein>
    <recommendedName>
        <fullName evidence="13">alpha-1,2-Mannosidase</fullName>
        <ecNumber evidence="13">3.2.1.-</ecNumber>
    </recommendedName>
</protein>
<evidence type="ECO:0000256" key="1">
    <source>
        <dbReference type="ARBA" id="ARBA00005190"/>
    </source>
</evidence>
<evidence type="ECO:0000256" key="12">
    <source>
        <dbReference type="RuleBase" id="RU003733"/>
    </source>
</evidence>
<keyword evidence="5" id="KW-0547">Nucleotide-binding</keyword>
<evidence type="ECO:0000313" key="17">
    <source>
        <dbReference type="Proteomes" id="UP001213000"/>
    </source>
</evidence>
<dbReference type="PROSITE" id="PS50942">
    <property type="entry name" value="ENTH"/>
    <property type="match status" value="1"/>
</dbReference>
<dbReference type="PROSITE" id="PS00933">
    <property type="entry name" value="FGGY_KINASES_1"/>
    <property type="match status" value="1"/>
</dbReference>
<dbReference type="EC" id="3.2.1.-" evidence="13"/>
<dbReference type="Gene3D" id="1.20.58.150">
    <property type="entry name" value="ANTH domain"/>
    <property type="match status" value="1"/>
</dbReference>
<organism evidence="16 17">
    <name type="scientific">Leucocoprinus birnbaumii</name>
    <dbReference type="NCBI Taxonomy" id="56174"/>
    <lineage>
        <taxon>Eukaryota</taxon>
        <taxon>Fungi</taxon>
        <taxon>Dikarya</taxon>
        <taxon>Basidiomycota</taxon>
        <taxon>Agaricomycotina</taxon>
        <taxon>Agaricomycetes</taxon>
        <taxon>Agaricomycetidae</taxon>
        <taxon>Agaricales</taxon>
        <taxon>Agaricineae</taxon>
        <taxon>Agaricaceae</taxon>
        <taxon>Leucocoprinus</taxon>
    </lineage>
</organism>
<feature type="region of interest" description="Disordered" evidence="14">
    <location>
        <begin position="1436"/>
        <end position="1479"/>
    </location>
</feature>
<dbReference type="NCBIfam" id="TIGR01311">
    <property type="entry name" value="glycerol_kin"/>
    <property type="match status" value="1"/>
</dbReference>
<feature type="region of interest" description="Disordered" evidence="14">
    <location>
        <begin position="1502"/>
        <end position="1526"/>
    </location>
</feature>
<dbReference type="Pfam" id="PF00370">
    <property type="entry name" value="FGGY_N"/>
    <property type="match status" value="1"/>
</dbReference>
<dbReference type="GO" id="GO:0030276">
    <property type="term" value="F:clathrin binding"/>
    <property type="evidence" value="ECO:0007669"/>
    <property type="project" value="InterPro"/>
</dbReference>
<dbReference type="PRINTS" id="PR00747">
    <property type="entry name" value="GLYHDRLASE47"/>
</dbReference>
<dbReference type="EMBL" id="JANIEX010000210">
    <property type="protein sequence ID" value="KAJ3570948.1"/>
    <property type="molecule type" value="Genomic_DNA"/>
</dbReference>
<feature type="compositionally biased region" description="Low complexity" evidence="14">
    <location>
        <begin position="1452"/>
        <end position="1479"/>
    </location>
</feature>
<feature type="compositionally biased region" description="Polar residues" evidence="14">
    <location>
        <begin position="1684"/>
        <end position="1708"/>
    </location>
</feature>
<accession>A0AAD5YXH6</accession>
<feature type="compositionally biased region" description="Pro residues" evidence="14">
    <location>
        <begin position="1731"/>
        <end position="1740"/>
    </location>
</feature>
<comment type="caution">
    <text evidence="16">The sequence shown here is derived from an EMBL/GenBank/DDBJ whole genome shotgun (WGS) entry which is preliminary data.</text>
</comment>
<dbReference type="Gene3D" id="1.50.10.10">
    <property type="match status" value="2"/>
</dbReference>
<evidence type="ECO:0000256" key="8">
    <source>
        <dbReference type="ARBA" id="ARBA00022840"/>
    </source>
</evidence>
<comment type="pathway">
    <text evidence="1">Polyol metabolism; glycerol degradation via glycerol kinase pathway; sn-glycerol 3-phosphate from glycerol: step 1/1.</text>
</comment>
<dbReference type="NCBIfam" id="NF000756">
    <property type="entry name" value="PRK00047.1"/>
    <property type="match status" value="1"/>
</dbReference>
<evidence type="ECO:0000256" key="14">
    <source>
        <dbReference type="SAM" id="MobiDB-lite"/>
    </source>
</evidence>
<dbReference type="SUPFAM" id="SSF89009">
    <property type="entry name" value="GAT-like domain"/>
    <property type="match status" value="1"/>
</dbReference>
<evidence type="ECO:0000256" key="5">
    <source>
        <dbReference type="ARBA" id="ARBA00022741"/>
    </source>
</evidence>
<comment type="similarity">
    <text evidence="3 12">Belongs to the FGGY kinase family.</text>
</comment>
<dbReference type="GO" id="GO:0036503">
    <property type="term" value="P:ERAD pathway"/>
    <property type="evidence" value="ECO:0007669"/>
    <property type="project" value="UniProtKB-ARBA"/>
</dbReference>
<evidence type="ECO:0000256" key="2">
    <source>
        <dbReference type="ARBA" id="ARBA00007658"/>
    </source>
</evidence>
<dbReference type="FunFam" id="3.30.420.40:FF:000086">
    <property type="entry name" value="Glycerol kinase"/>
    <property type="match status" value="1"/>
</dbReference>
<dbReference type="Pfam" id="PF07651">
    <property type="entry name" value="ANTH"/>
    <property type="match status" value="1"/>
</dbReference>
<dbReference type="SMART" id="SM00273">
    <property type="entry name" value="ENTH"/>
    <property type="match status" value="1"/>
</dbReference>
<gene>
    <name evidence="16" type="ORF">NP233_g4081</name>
</gene>
<dbReference type="Pfam" id="PF02782">
    <property type="entry name" value="FGGY_C"/>
    <property type="match status" value="1"/>
</dbReference>
<feature type="compositionally biased region" description="Polar residues" evidence="14">
    <location>
        <begin position="1770"/>
        <end position="1788"/>
    </location>
</feature>
<feature type="compositionally biased region" description="Low complexity" evidence="14">
    <location>
        <begin position="1649"/>
        <end position="1683"/>
    </location>
</feature>
<dbReference type="PROSITE" id="PS00445">
    <property type="entry name" value="FGGY_KINASES_2"/>
    <property type="match status" value="1"/>
</dbReference>
<evidence type="ECO:0000256" key="9">
    <source>
        <dbReference type="PIRSR" id="PIRSR601382-1"/>
    </source>
</evidence>
<keyword evidence="4 12" id="KW-0808">Transferase</keyword>
<dbReference type="SUPFAM" id="SSF48464">
    <property type="entry name" value="ENTH/VHS domain"/>
    <property type="match status" value="1"/>
</dbReference>
<dbReference type="GO" id="GO:0005545">
    <property type="term" value="F:1-phosphatidylinositol binding"/>
    <property type="evidence" value="ECO:0007669"/>
    <property type="project" value="InterPro"/>
</dbReference>
<dbReference type="GO" id="GO:0048268">
    <property type="term" value="P:clathrin coat assembly"/>
    <property type="evidence" value="ECO:0007669"/>
    <property type="project" value="InterPro"/>
</dbReference>
<dbReference type="InterPro" id="IPR018484">
    <property type="entry name" value="FGGY_N"/>
</dbReference>
<feature type="compositionally biased region" description="Polar residues" evidence="14">
    <location>
        <begin position="1613"/>
        <end position="1648"/>
    </location>
</feature>
<feature type="region of interest" description="Disordered" evidence="14">
    <location>
        <begin position="1608"/>
        <end position="1788"/>
    </location>
</feature>
<comment type="cofactor">
    <cofactor evidence="10">
        <name>Ca(2+)</name>
        <dbReference type="ChEBI" id="CHEBI:29108"/>
    </cofactor>
</comment>
<proteinExistence type="inferred from homology"/>
<comment type="caution">
    <text evidence="11">Lacks conserved residue(s) required for the propagation of feature annotation.</text>
</comment>
<keyword evidence="10" id="KW-0106">Calcium</keyword>
<dbReference type="CDD" id="cd07792">
    <property type="entry name" value="ASKHA_NBD_FGGY_GK1-3-like"/>
    <property type="match status" value="1"/>
</dbReference>
<dbReference type="CDD" id="cd16988">
    <property type="entry name" value="ANTH_N_YAP180"/>
    <property type="match status" value="1"/>
</dbReference>
<dbReference type="GO" id="GO:0016020">
    <property type="term" value="C:membrane"/>
    <property type="evidence" value="ECO:0007669"/>
    <property type="project" value="InterPro"/>
</dbReference>
<dbReference type="InterPro" id="IPR012341">
    <property type="entry name" value="6hp_glycosidase-like_sf"/>
</dbReference>
<dbReference type="GO" id="GO:0005739">
    <property type="term" value="C:mitochondrion"/>
    <property type="evidence" value="ECO:0007669"/>
    <property type="project" value="TreeGrafter"/>
</dbReference>
<comment type="similarity">
    <text evidence="2 13">Belongs to the glycosyl hydrolase 47 family.</text>
</comment>
<keyword evidence="13" id="KW-0326">Glycosidase</keyword>
<feature type="domain" description="ENTH" evidence="15">
    <location>
        <begin position="1130"/>
        <end position="1261"/>
    </location>
</feature>
<dbReference type="InterPro" id="IPR011417">
    <property type="entry name" value="ANTH_dom"/>
</dbReference>
<dbReference type="PANTHER" id="PTHR10196">
    <property type="entry name" value="SUGAR KINASE"/>
    <property type="match status" value="1"/>
</dbReference>
<dbReference type="PANTHER" id="PTHR10196:SF69">
    <property type="entry name" value="GLYCEROL KINASE"/>
    <property type="match status" value="1"/>
</dbReference>
<feature type="region of interest" description="Disordered" evidence="14">
    <location>
        <begin position="1268"/>
        <end position="1300"/>
    </location>
</feature>
<evidence type="ECO:0000256" key="3">
    <source>
        <dbReference type="ARBA" id="ARBA00009156"/>
    </source>
</evidence>
<dbReference type="InterPro" id="IPR018483">
    <property type="entry name" value="Carb_kinase_FGGY_CS"/>
</dbReference>
<keyword evidence="11" id="KW-0472">Membrane</keyword>
<evidence type="ECO:0000256" key="11">
    <source>
        <dbReference type="PROSITE-ProRule" id="PRU00243"/>
    </source>
</evidence>
<evidence type="ECO:0000256" key="10">
    <source>
        <dbReference type="PIRSR" id="PIRSR601382-2"/>
    </source>
</evidence>
<dbReference type="InterPro" id="IPR014712">
    <property type="entry name" value="ANTH_dom_sf"/>
</dbReference>